<keyword evidence="2" id="KW-0805">Transcription regulation</keyword>
<dbReference type="InterPro" id="IPR039425">
    <property type="entry name" value="RNA_pol_sigma-70-like"/>
</dbReference>
<evidence type="ECO:0000259" key="5">
    <source>
        <dbReference type="Pfam" id="PF08281"/>
    </source>
</evidence>
<dbReference type="STRING" id="1560345.AWL63_03860"/>
<dbReference type="InterPro" id="IPR013249">
    <property type="entry name" value="RNA_pol_sigma70_r4_t2"/>
</dbReference>
<protein>
    <submittedName>
        <fullName evidence="6">RNA polymerase subunit sigma-70</fullName>
    </submittedName>
</protein>
<dbReference type="PANTHER" id="PTHR43133:SF63">
    <property type="entry name" value="RNA POLYMERASE SIGMA FACTOR FECI-RELATED"/>
    <property type="match status" value="1"/>
</dbReference>
<dbReference type="Gene3D" id="1.10.10.10">
    <property type="entry name" value="Winged helix-like DNA-binding domain superfamily/Winged helix DNA-binding domain"/>
    <property type="match status" value="1"/>
</dbReference>
<dbReference type="SUPFAM" id="SSF88946">
    <property type="entry name" value="Sigma2 domain of RNA polymerase sigma factors"/>
    <property type="match status" value="1"/>
</dbReference>
<dbReference type="Pfam" id="PF08281">
    <property type="entry name" value="Sigma70_r4_2"/>
    <property type="match status" value="1"/>
</dbReference>
<evidence type="ECO:0000313" key="7">
    <source>
        <dbReference type="Proteomes" id="UP000094256"/>
    </source>
</evidence>
<dbReference type="Gene3D" id="1.10.1740.10">
    <property type="match status" value="1"/>
</dbReference>
<dbReference type="InterPro" id="IPR014284">
    <property type="entry name" value="RNA_pol_sigma-70_dom"/>
</dbReference>
<reference evidence="6 7" key="1">
    <citation type="submission" date="2016-01" db="EMBL/GenBank/DDBJ databases">
        <title>Complete genome and mega plasmid sequence of Sphingomonas panacis DCY99 elicits systemic resistance in rice to Xanthomonas oryzae.</title>
        <authorList>
            <person name="Kim Y.J."/>
            <person name="Yang D.C."/>
            <person name="Sing P."/>
        </authorList>
    </citation>
    <scope>NUCLEOTIDE SEQUENCE [LARGE SCALE GENOMIC DNA]</scope>
    <source>
        <strain evidence="6 7">DCY99</strain>
    </source>
</reference>
<keyword evidence="7" id="KW-1185">Reference proteome</keyword>
<dbReference type="InterPro" id="IPR013325">
    <property type="entry name" value="RNA_pol_sigma_r2"/>
</dbReference>
<dbReference type="AlphaFoldDB" id="A0A1B3ZGD2"/>
<gene>
    <name evidence="6" type="ORF">AWL63_03860</name>
</gene>
<proteinExistence type="inferred from homology"/>
<name>A0A1B3ZGD2_9SPHN</name>
<dbReference type="PANTHER" id="PTHR43133">
    <property type="entry name" value="RNA POLYMERASE ECF-TYPE SIGMA FACTO"/>
    <property type="match status" value="1"/>
</dbReference>
<dbReference type="OrthoDB" id="7268940at2"/>
<sequence length="174" mass="19901">MRNWLRSAFPAIDVDDVVQEAYCRIATLERVSHINDPRQYFFKTARNIVLEQLRRDRIVSIEAATGLAELEQAAEVECGNPERLTSDRRMLARVEQLIATLPERGRQIFRMRKIDGLSQRDISTRLGVSESVVENEVSRSLDKIVRALTQEELAELPLAGAGKRYGKARHRVQD</sequence>
<dbReference type="KEGG" id="span:AWL63_03860"/>
<dbReference type="GO" id="GO:0003677">
    <property type="term" value="F:DNA binding"/>
    <property type="evidence" value="ECO:0007669"/>
    <property type="project" value="InterPro"/>
</dbReference>
<dbReference type="CDD" id="cd06171">
    <property type="entry name" value="Sigma70_r4"/>
    <property type="match status" value="1"/>
</dbReference>
<accession>A0A1B3ZGD2</accession>
<evidence type="ECO:0000256" key="3">
    <source>
        <dbReference type="ARBA" id="ARBA00023082"/>
    </source>
</evidence>
<dbReference type="InterPro" id="IPR013324">
    <property type="entry name" value="RNA_pol_sigma_r3/r4-like"/>
</dbReference>
<keyword evidence="4" id="KW-0804">Transcription</keyword>
<dbReference type="GO" id="GO:0006352">
    <property type="term" value="P:DNA-templated transcription initiation"/>
    <property type="evidence" value="ECO:0007669"/>
    <property type="project" value="InterPro"/>
</dbReference>
<evidence type="ECO:0000256" key="4">
    <source>
        <dbReference type="ARBA" id="ARBA00023163"/>
    </source>
</evidence>
<evidence type="ECO:0000313" key="6">
    <source>
        <dbReference type="EMBL" id="AOH86495.1"/>
    </source>
</evidence>
<evidence type="ECO:0000256" key="1">
    <source>
        <dbReference type="ARBA" id="ARBA00010641"/>
    </source>
</evidence>
<dbReference type="InterPro" id="IPR036388">
    <property type="entry name" value="WH-like_DNA-bd_sf"/>
</dbReference>
<feature type="domain" description="RNA polymerase sigma factor 70 region 4 type 2" evidence="5">
    <location>
        <begin position="93"/>
        <end position="143"/>
    </location>
</feature>
<dbReference type="GO" id="GO:0016987">
    <property type="term" value="F:sigma factor activity"/>
    <property type="evidence" value="ECO:0007669"/>
    <property type="project" value="UniProtKB-KW"/>
</dbReference>
<evidence type="ECO:0000256" key="2">
    <source>
        <dbReference type="ARBA" id="ARBA00023015"/>
    </source>
</evidence>
<dbReference type="SUPFAM" id="SSF88659">
    <property type="entry name" value="Sigma3 and sigma4 domains of RNA polymerase sigma factors"/>
    <property type="match status" value="1"/>
</dbReference>
<organism evidence="6 7">
    <name type="scientific">Sphingomonas panacis</name>
    <dbReference type="NCBI Taxonomy" id="1560345"/>
    <lineage>
        <taxon>Bacteria</taxon>
        <taxon>Pseudomonadati</taxon>
        <taxon>Pseudomonadota</taxon>
        <taxon>Alphaproteobacteria</taxon>
        <taxon>Sphingomonadales</taxon>
        <taxon>Sphingomonadaceae</taxon>
        <taxon>Sphingomonas</taxon>
    </lineage>
</organism>
<dbReference type="NCBIfam" id="TIGR02937">
    <property type="entry name" value="sigma70-ECF"/>
    <property type="match status" value="1"/>
</dbReference>
<dbReference type="Proteomes" id="UP000094256">
    <property type="component" value="Chromosome"/>
</dbReference>
<keyword evidence="3" id="KW-0731">Sigma factor</keyword>
<comment type="similarity">
    <text evidence="1">Belongs to the sigma-70 factor family. ECF subfamily.</text>
</comment>
<dbReference type="EMBL" id="CP014168">
    <property type="protein sequence ID" value="AOH86495.1"/>
    <property type="molecule type" value="Genomic_DNA"/>
</dbReference>